<keyword evidence="4 11" id="KW-0963">Cytoplasm</keyword>
<organism evidence="14 15">
    <name type="scientific">Congregibacter variabilis</name>
    <dbReference type="NCBI Taxonomy" id="3081200"/>
    <lineage>
        <taxon>Bacteria</taxon>
        <taxon>Pseudomonadati</taxon>
        <taxon>Pseudomonadota</taxon>
        <taxon>Gammaproteobacteria</taxon>
        <taxon>Cellvibrionales</taxon>
        <taxon>Halieaceae</taxon>
        <taxon>Congregibacter</taxon>
    </lineage>
</organism>
<feature type="active site" evidence="11">
    <location>
        <position position="155"/>
    </location>
</feature>
<dbReference type="InterPro" id="IPR011931">
    <property type="entry name" value="Recomb_XerC"/>
</dbReference>
<dbReference type="Gene3D" id="1.10.443.10">
    <property type="entry name" value="Intergrase catalytic core"/>
    <property type="match status" value="1"/>
</dbReference>
<feature type="active site" evidence="11">
    <location>
        <position position="252"/>
    </location>
</feature>
<dbReference type="InterPro" id="IPR044068">
    <property type="entry name" value="CB"/>
</dbReference>
<evidence type="ECO:0000256" key="5">
    <source>
        <dbReference type="ARBA" id="ARBA00022618"/>
    </source>
</evidence>
<dbReference type="InterPro" id="IPR013762">
    <property type="entry name" value="Integrase-like_cat_sf"/>
</dbReference>
<keyword evidence="7 11" id="KW-0229">DNA integration</keyword>
<dbReference type="Gene3D" id="1.10.150.130">
    <property type="match status" value="1"/>
</dbReference>
<evidence type="ECO:0000256" key="4">
    <source>
        <dbReference type="ARBA" id="ARBA00022490"/>
    </source>
</evidence>
<gene>
    <name evidence="11 14" type="primary">xerC</name>
    <name evidence="14" type="ORF">R0135_09690</name>
</gene>
<feature type="domain" description="Core-binding (CB)" evidence="13">
    <location>
        <begin position="9"/>
        <end position="95"/>
    </location>
</feature>
<evidence type="ECO:0000259" key="12">
    <source>
        <dbReference type="PROSITE" id="PS51898"/>
    </source>
</evidence>
<dbReference type="HAMAP" id="MF_01808">
    <property type="entry name" value="Recomb_XerC_XerD"/>
    <property type="match status" value="1"/>
</dbReference>
<keyword evidence="8 11" id="KW-0238">DNA-binding</keyword>
<dbReference type="Pfam" id="PF00589">
    <property type="entry name" value="Phage_integrase"/>
    <property type="match status" value="1"/>
</dbReference>
<dbReference type="NCBIfam" id="NF040815">
    <property type="entry name" value="recomb_XerA_Arch"/>
    <property type="match status" value="1"/>
</dbReference>
<sequence length="311" mass="34826">MSGAATPSASLTQRIVAFLEYLRSVRRLSKHTVAAYRRDLDSFEDFCQQQNLRSCSDVQESHVRQWLAQGHRTGLAPNSLQRRLSALRAYFQWESSDTGQRRNPALAVQAPRKRRKLPGTLEADQVGVYLRADNNDPLQLRDLAMAELLYSSGLRLAELRAVNVHDIDRSQSLISVTGKGSKTRTVPVGQAAISAIDAYLPHRPTPSSSADEQALFVSGRGRRISERSIQARIQLLAQRNGLGRDVHPHMLRHSFASHLLESSGDLRAVQELLGHSDISTTQIYTHLDFQHLAKVYDGAHPRARKRKDKDS</sequence>
<comment type="similarity">
    <text evidence="2 11">Belongs to the 'phage' integrase family. XerC subfamily.</text>
</comment>
<evidence type="ECO:0000256" key="2">
    <source>
        <dbReference type="ARBA" id="ARBA00006657"/>
    </source>
</evidence>
<dbReference type="NCBIfam" id="NF001399">
    <property type="entry name" value="PRK00283.1"/>
    <property type="match status" value="1"/>
</dbReference>
<dbReference type="PROSITE" id="PS51898">
    <property type="entry name" value="TYR_RECOMBINASE"/>
    <property type="match status" value="1"/>
</dbReference>
<dbReference type="Proteomes" id="UP001626537">
    <property type="component" value="Chromosome"/>
</dbReference>
<feature type="active site" description="O-(3'-phospho-DNA)-tyrosine intermediate" evidence="11">
    <location>
        <position position="284"/>
    </location>
</feature>
<keyword evidence="5 11" id="KW-0132">Cell division</keyword>
<proteinExistence type="inferred from homology"/>
<evidence type="ECO:0000256" key="10">
    <source>
        <dbReference type="ARBA" id="ARBA00023306"/>
    </source>
</evidence>
<dbReference type="InterPro" id="IPR002104">
    <property type="entry name" value="Integrase_catalytic"/>
</dbReference>
<comment type="subcellular location">
    <subcellularLocation>
        <location evidence="1 11">Cytoplasm</location>
    </subcellularLocation>
</comment>
<dbReference type="PANTHER" id="PTHR30349">
    <property type="entry name" value="PHAGE INTEGRASE-RELATED"/>
    <property type="match status" value="1"/>
</dbReference>
<dbReference type="PANTHER" id="PTHR30349:SF81">
    <property type="entry name" value="TYROSINE RECOMBINASE XERC"/>
    <property type="match status" value="1"/>
</dbReference>
<feature type="active site" evidence="11">
    <location>
        <position position="275"/>
    </location>
</feature>
<dbReference type="CDD" id="cd00798">
    <property type="entry name" value="INT_XerDC_C"/>
    <property type="match status" value="1"/>
</dbReference>
<evidence type="ECO:0000256" key="3">
    <source>
        <dbReference type="ARBA" id="ARBA00015804"/>
    </source>
</evidence>
<keyword evidence="10 11" id="KW-0131">Cell cycle</keyword>
<evidence type="ECO:0000256" key="1">
    <source>
        <dbReference type="ARBA" id="ARBA00004496"/>
    </source>
</evidence>
<feature type="domain" description="Tyr recombinase" evidence="12">
    <location>
        <begin position="116"/>
        <end position="297"/>
    </location>
</feature>
<evidence type="ECO:0000313" key="15">
    <source>
        <dbReference type="Proteomes" id="UP001626537"/>
    </source>
</evidence>
<dbReference type="InterPro" id="IPR010998">
    <property type="entry name" value="Integrase_recombinase_N"/>
</dbReference>
<evidence type="ECO:0000256" key="11">
    <source>
        <dbReference type="HAMAP-Rule" id="MF_01808"/>
    </source>
</evidence>
<dbReference type="RefSeq" id="WP_407346632.1">
    <property type="nucleotide sequence ID" value="NZ_CP136864.1"/>
</dbReference>
<comment type="subunit">
    <text evidence="11">Forms a cyclic heterotetrameric complex composed of two molecules of XerC and two molecules of XerD.</text>
</comment>
<dbReference type="InterPro" id="IPR011010">
    <property type="entry name" value="DNA_brk_join_enz"/>
</dbReference>
<reference evidence="14 15" key="1">
    <citation type="submission" date="2023-10" db="EMBL/GenBank/DDBJ databases">
        <title>Two novel species belonging to the OM43/NOR5 clade.</title>
        <authorList>
            <person name="Park M."/>
        </authorList>
    </citation>
    <scope>NUCLEOTIDE SEQUENCE [LARGE SCALE GENOMIC DNA]</scope>
    <source>
        <strain evidence="14 15">IMCC43200</strain>
    </source>
</reference>
<feature type="active site" evidence="11">
    <location>
        <position position="249"/>
    </location>
</feature>
<accession>A0ABZ0HZ50</accession>
<evidence type="ECO:0000313" key="14">
    <source>
        <dbReference type="EMBL" id="WOJ92057.1"/>
    </source>
</evidence>
<keyword evidence="15" id="KW-1185">Reference proteome</keyword>
<comment type="function">
    <text evidence="11">Site-specific tyrosine recombinase, which acts by catalyzing the cutting and rejoining of the recombining DNA molecules. The XerC-XerD complex is essential to convert dimers of the bacterial chromosome into monomers to permit their segregation at cell division. It also contributes to the segregational stability of plasmids.</text>
</comment>
<feature type="active site" evidence="11">
    <location>
        <position position="179"/>
    </location>
</feature>
<evidence type="ECO:0000256" key="7">
    <source>
        <dbReference type="ARBA" id="ARBA00022908"/>
    </source>
</evidence>
<dbReference type="SUPFAM" id="SSF56349">
    <property type="entry name" value="DNA breaking-rejoining enzymes"/>
    <property type="match status" value="1"/>
</dbReference>
<dbReference type="InterPro" id="IPR050090">
    <property type="entry name" value="Tyrosine_recombinase_XerCD"/>
</dbReference>
<protein>
    <recommendedName>
        <fullName evidence="3 11">Tyrosine recombinase XerC</fullName>
    </recommendedName>
</protein>
<keyword evidence="6 11" id="KW-0159">Chromosome partition</keyword>
<dbReference type="InterPro" id="IPR023009">
    <property type="entry name" value="Tyrosine_recombinase_XerC/XerD"/>
</dbReference>
<evidence type="ECO:0000256" key="6">
    <source>
        <dbReference type="ARBA" id="ARBA00022829"/>
    </source>
</evidence>
<evidence type="ECO:0000256" key="9">
    <source>
        <dbReference type="ARBA" id="ARBA00023172"/>
    </source>
</evidence>
<evidence type="ECO:0000259" key="13">
    <source>
        <dbReference type="PROSITE" id="PS51900"/>
    </source>
</evidence>
<dbReference type="PROSITE" id="PS51900">
    <property type="entry name" value="CB"/>
    <property type="match status" value="1"/>
</dbReference>
<dbReference type="EMBL" id="CP136864">
    <property type="protein sequence ID" value="WOJ92057.1"/>
    <property type="molecule type" value="Genomic_DNA"/>
</dbReference>
<dbReference type="NCBIfam" id="TIGR02224">
    <property type="entry name" value="recomb_XerC"/>
    <property type="match status" value="1"/>
</dbReference>
<dbReference type="Pfam" id="PF02899">
    <property type="entry name" value="Phage_int_SAM_1"/>
    <property type="match status" value="1"/>
</dbReference>
<name>A0ABZ0HZ50_9GAMM</name>
<evidence type="ECO:0000256" key="8">
    <source>
        <dbReference type="ARBA" id="ARBA00023125"/>
    </source>
</evidence>
<keyword evidence="9 11" id="KW-0233">DNA recombination</keyword>
<dbReference type="InterPro" id="IPR004107">
    <property type="entry name" value="Integrase_SAM-like_N"/>
</dbReference>